<dbReference type="NCBIfam" id="TIGR01974">
    <property type="entry name" value="NDH_I_L"/>
    <property type="match status" value="1"/>
</dbReference>
<evidence type="ECO:0000256" key="1">
    <source>
        <dbReference type="ARBA" id="ARBA00004127"/>
    </source>
</evidence>
<comment type="caution">
    <text evidence="9">The sequence shown here is derived from an EMBL/GenBank/DDBJ whole genome shotgun (WGS) entry which is preliminary data.</text>
</comment>
<keyword evidence="10" id="KW-1185">Reference proteome</keyword>
<name>A0A5N1J9J7_9BACT</name>
<evidence type="ECO:0000256" key="2">
    <source>
        <dbReference type="ARBA" id="ARBA00022692"/>
    </source>
</evidence>
<feature type="transmembrane region" description="Helical" evidence="6">
    <location>
        <begin position="142"/>
        <end position="160"/>
    </location>
</feature>
<evidence type="ECO:0000313" key="9">
    <source>
        <dbReference type="EMBL" id="KAA9346763.1"/>
    </source>
</evidence>
<protein>
    <submittedName>
        <fullName evidence="9">NADH-quinone oxidoreductase subunit L</fullName>
    </submittedName>
</protein>
<dbReference type="Pfam" id="PF00361">
    <property type="entry name" value="Proton_antipo_M"/>
    <property type="match status" value="1"/>
</dbReference>
<dbReference type="GO" id="GO:0012505">
    <property type="term" value="C:endomembrane system"/>
    <property type="evidence" value="ECO:0007669"/>
    <property type="project" value="UniProtKB-SubCell"/>
</dbReference>
<dbReference type="InterPro" id="IPR001516">
    <property type="entry name" value="Proton_antipo_N"/>
</dbReference>
<feature type="transmembrane region" description="Helical" evidence="6">
    <location>
        <begin position="410"/>
        <end position="430"/>
    </location>
</feature>
<evidence type="ECO:0000256" key="3">
    <source>
        <dbReference type="ARBA" id="ARBA00022989"/>
    </source>
</evidence>
<feature type="transmembrane region" description="Helical" evidence="6">
    <location>
        <begin position="327"/>
        <end position="349"/>
    </location>
</feature>
<feature type="domain" description="NADH:quinone oxidoreductase/Mrp antiporter transmembrane" evidence="7">
    <location>
        <begin position="135"/>
        <end position="408"/>
    </location>
</feature>
<dbReference type="GO" id="GO:0015990">
    <property type="term" value="P:electron transport coupled proton transport"/>
    <property type="evidence" value="ECO:0007669"/>
    <property type="project" value="TreeGrafter"/>
</dbReference>
<evidence type="ECO:0000259" key="7">
    <source>
        <dbReference type="Pfam" id="PF00361"/>
    </source>
</evidence>
<feature type="transmembrane region" description="Helical" evidence="6">
    <location>
        <begin position="6"/>
        <end position="27"/>
    </location>
</feature>
<evidence type="ECO:0000256" key="6">
    <source>
        <dbReference type="SAM" id="Phobius"/>
    </source>
</evidence>
<comment type="subcellular location">
    <subcellularLocation>
        <location evidence="1">Endomembrane system</location>
        <topology evidence="1">Multi-pass membrane protein</topology>
    </subcellularLocation>
    <subcellularLocation>
        <location evidence="5">Membrane</location>
        <topology evidence="5">Multi-pass membrane protein</topology>
    </subcellularLocation>
</comment>
<feature type="transmembrane region" description="Helical" evidence="6">
    <location>
        <begin position="39"/>
        <end position="65"/>
    </location>
</feature>
<dbReference type="GO" id="GO:0016020">
    <property type="term" value="C:membrane"/>
    <property type="evidence" value="ECO:0007669"/>
    <property type="project" value="UniProtKB-SubCell"/>
</dbReference>
<sequence>MFDENTIQNLLWLLIVLPFLSGTLSLLAGRRMNSRAGGVAAALTLIGLVLSVVVATQTGTHVLTFHTDWLLIPGRAVPITFRLDALTWLMLIIVHFIALLVQIYSISYLHDERDRYRYFGFLSLFIGSMLGIVLAGNLIVLYAFWELVGLSSYLLIGFWFQKPAAAAAAKKAFIMNRIGDAGFLLGIFLLLFQSGTTELTELSDLFVSNGPLATLTGFCLFCGCIGKSAQFPLTTWLPDAMEGPTPVSALIHAATMVAAGIFLLARIHFLLTPDALLIITGIGTITMLMAAYSALYQTDIKKVLAYSTVSQLGLMVIGMGTSNVTGALFHLTTHAFFKAGLFLAAGSVIHGVHTQDMRQMGGLRKAMPLTFVGWAVCAAALAGIPFFSGFLSKETILTGAFGWAGAQGGLAYSIPVLAVLSSGLTACYMARQGQLVFFGSYRPADPVGSAPVHESGPMLTAPVLLLAVLSIGFVFSGNPFSAEQSWFFRLFPAVGDHGGHLWIALLSISVVVVGGWLGWRMPVSTQSTSLSRLSEHNWYLDGFYKRLIVRPFVRLAYLSYGFDRRVIDKLVDFAGIGTVVLAHMIGWADRMIVDGLVNGASWLAHRLGNLTRSVQNGRVQSYIASAVVGLLVILWFLI</sequence>
<dbReference type="PANTHER" id="PTHR42829">
    <property type="entry name" value="NADH-UBIQUINONE OXIDOREDUCTASE CHAIN 5"/>
    <property type="match status" value="1"/>
</dbReference>
<feature type="transmembrane region" description="Helical" evidence="6">
    <location>
        <begin position="500"/>
        <end position="519"/>
    </location>
</feature>
<organism evidence="9 10">
    <name type="scientific">Larkinella humicola</name>
    <dbReference type="NCBI Taxonomy" id="2607654"/>
    <lineage>
        <taxon>Bacteria</taxon>
        <taxon>Pseudomonadati</taxon>
        <taxon>Bacteroidota</taxon>
        <taxon>Cytophagia</taxon>
        <taxon>Cytophagales</taxon>
        <taxon>Spirosomataceae</taxon>
        <taxon>Larkinella</taxon>
    </lineage>
</organism>
<dbReference type="EMBL" id="VTWS01000009">
    <property type="protein sequence ID" value="KAA9346763.1"/>
    <property type="molecule type" value="Genomic_DNA"/>
</dbReference>
<proteinExistence type="predicted"/>
<feature type="transmembrane region" description="Helical" evidence="6">
    <location>
        <begin position="275"/>
        <end position="296"/>
    </location>
</feature>
<evidence type="ECO:0000259" key="8">
    <source>
        <dbReference type="Pfam" id="PF00662"/>
    </source>
</evidence>
<reference evidence="9 10" key="1">
    <citation type="submission" date="2019-09" db="EMBL/GenBank/DDBJ databases">
        <title>Genome Sequence of Larkinella sp MA1.</title>
        <authorList>
            <person name="Srinivasan S."/>
        </authorList>
    </citation>
    <scope>NUCLEOTIDE SEQUENCE [LARGE SCALE GENOMIC DNA]</scope>
    <source>
        <strain evidence="9 10">MA1</strain>
    </source>
</reference>
<dbReference type="Pfam" id="PF00662">
    <property type="entry name" value="Proton_antipo_N"/>
    <property type="match status" value="1"/>
</dbReference>
<dbReference type="GO" id="GO:0003954">
    <property type="term" value="F:NADH dehydrogenase activity"/>
    <property type="evidence" value="ECO:0007669"/>
    <property type="project" value="TreeGrafter"/>
</dbReference>
<dbReference type="GO" id="GO:0042773">
    <property type="term" value="P:ATP synthesis coupled electron transport"/>
    <property type="evidence" value="ECO:0007669"/>
    <property type="project" value="InterPro"/>
</dbReference>
<feature type="transmembrane region" description="Helical" evidence="6">
    <location>
        <begin position="619"/>
        <end position="637"/>
    </location>
</feature>
<dbReference type="InterPro" id="IPR003945">
    <property type="entry name" value="NU5C-like"/>
</dbReference>
<dbReference type="AlphaFoldDB" id="A0A5N1J9J7"/>
<keyword evidence="2 5" id="KW-0812">Transmembrane</keyword>
<dbReference type="GO" id="GO:0008137">
    <property type="term" value="F:NADH dehydrogenase (ubiquinone) activity"/>
    <property type="evidence" value="ECO:0007669"/>
    <property type="project" value="InterPro"/>
</dbReference>
<dbReference type="Gene3D" id="1.20.5.2700">
    <property type="match status" value="2"/>
</dbReference>
<dbReference type="PRINTS" id="PR01435">
    <property type="entry name" value="NPOXDRDTASE5"/>
</dbReference>
<feature type="transmembrane region" description="Helical" evidence="6">
    <location>
        <begin position="303"/>
        <end position="321"/>
    </location>
</feature>
<dbReference type="Proteomes" id="UP000326344">
    <property type="component" value="Unassembled WGS sequence"/>
</dbReference>
<dbReference type="NCBIfam" id="NF005141">
    <property type="entry name" value="PRK06590.1"/>
    <property type="match status" value="1"/>
</dbReference>
<feature type="transmembrane region" description="Helical" evidence="6">
    <location>
        <begin position="459"/>
        <end position="480"/>
    </location>
</feature>
<feature type="domain" description="NADH-Ubiquinone oxidoreductase (complex I) chain 5 N-terminal" evidence="8">
    <location>
        <begin position="69"/>
        <end position="119"/>
    </location>
</feature>
<feature type="transmembrane region" description="Helical" evidence="6">
    <location>
        <begin position="570"/>
        <end position="588"/>
    </location>
</feature>
<accession>A0A5N1J9J7</accession>
<keyword evidence="3 6" id="KW-1133">Transmembrane helix</keyword>
<feature type="transmembrane region" description="Helical" evidence="6">
    <location>
        <begin position="212"/>
        <end position="237"/>
    </location>
</feature>
<evidence type="ECO:0000256" key="4">
    <source>
        <dbReference type="ARBA" id="ARBA00023136"/>
    </source>
</evidence>
<dbReference type="InterPro" id="IPR018393">
    <property type="entry name" value="NADHpl_OxRdtase_5_subgr"/>
</dbReference>
<keyword evidence="4 6" id="KW-0472">Membrane</keyword>
<gene>
    <name evidence="9" type="primary">nuoL</name>
    <name evidence="9" type="ORF">F0P93_27565</name>
</gene>
<dbReference type="InterPro" id="IPR001750">
    <property type="entry name" value="ND/Mrp_TM"/>
</dbReference>
<evidence type="ECO:0000313" key="10">
    <source>
        <dbReference type="Proteomes" id="UP000326344"/>
    </source>
</evidence>
<dbReference type="RefSeq" id="WP_150881007.1">
    <property type="nucleotide sequence ID" value="NZ_VTWS01000009.1"/>
</dbReference>
<feature type="transmembrane region" description="Helical" evidence="6">
    <location>
        <begin position="118"/>
        <end position="136"/>
    </location>
</feature>
<feature type="transmembrane region" description="Helical" evidence="6">
    <location>
        <begin position="369"/>
        <end position="390"/>
    </location>
</feature>
<evidence type="ECO:0000256" key="5">
    <source>
        <dbReference type="RuleBase" id="RU000320"/>
    </source>
</evidence>
<feature type="transmembrane region" description="Helical" evidence="6">
    <location>
        <begin position="85"/>
        <end position="106"/>
    </location>
</feature>
<dbReference type="PANTHER" id="PTHR42829:SF2">
    <property type="entry name" value="NADH-UBIQUINONE OXIDOREDUCTASE CHAIN 5"/>
    <property type="match status" value="1"/>
</dbReference>
<feature type="transmembrane region" description="Helical" evidence="6">
    <location>
        <begin position="172"/>
        <end position="192"/>
    </location>
</feature>
<feature type="transmembrane region" description="Helical" evidence="6">
    <location>
        <begin position="249"/>
        <end position="269"/>
    </location>
</feature>
<dbReference type="PRINTS" id="PR01434">
    <property type="entry name" value="NADHDHGNASE5"/>
</dbReference>